<evidence type="ECO:0000256" key="5">
    <source>
        <dbReference type="SAM" id="MobiDB-lite"/>
    </source>
</evidence>
<organism evidence="6 7">
    <name type="scientific">Coemansia spiralis</name>
    <dbReference type="NCBI Taxonomy" id="417178"/>
    <lineage>
        <taxon>Eukaryota</taxon>
        <taxon>Fungi</taxon>
        <taxon>Fungi incertae sedis</taxon>
        <taxon>Zoopagomycota</taxon>
        <taxon>Kickxellomycotina</taxon>
        <taxon>Kickxellomycetes</taxon>
        <taxon>Kickxellales</taxon>
        <taxon>Kickxellaceae</taxon>
        <taxon>Coemansia</taxon>
    </lineage>
</organism>
<dbReference type="GO" id="GO:0031297">
    <property type="term" value="P:replication fork processing"/>
    <property type="evidence" value="ECO:0007669"/>
    <property type="project" value="TreeGrafter"/>
</dbReference>
<feature type="compositionally biased region" description="Polar residues" evidence="5">
    <location>
        <begin position="494"/>
        <end position="503"/>
    </location>
</feature>
<comment type="caution">
    <text evidence="6">The sequence shown here is derived from an EMBL/GenBank/DDBJ whole genome shotgun (WGS) entry which is preliminary data.</text>
</comment>
<dbReference type="PANTHER" id="PTHR45766">
    <property type="entry name" value="DNA ANNEALING HELICASE AND ENDONUCLEASE ZRANB3 FAMILY MEMBER"/>
    <property type="match status" value="1"/>
</dbReference>
<protein>
    <submittedName>
        <fullName evidence="6">Uncharacterized protein</fullName>
    </submittedName>
</protein>
<feature type="compositionally biased region" description="Polar residues" evidence="5">
    <location>
        <begin position="14"/>
        <end position="31"/>
    </location>
</feature>
<evidence type="ECO:0000256" key="4">
    <source>
        <dbReference type="ARBA" id="ARBA00022840"/>
    </source>
</evidence>
<dbReference type="Proteomes" id="UP001151518">
    <property type="component" value="Unassembled WGS sequence"/>
</dbReference>
<proteinExistence type="predicted"/>
<dbReference type="GO" id="GO:0043596">
    <property type="term" value="C:nuclear replication fork"/>
    <property type="evidence" value="ECO:0007669"/>
    <property type="project" value="TreeGrafter"/>
</dbReference>
<dbReference type="GO" id="GO:0006281">
    <property type="term" value="P:DNA repair"/>
    <property type="evidence" value="ECO:0007669"/>
    <property type="project" value="TreeGrafter"/>
</dbReference>
<accession>A0A9W8GCJ4</accession>
<keyword evidence="3" id="KW-0347">Helicase</keyword>
<feature type="region of interest" description="Disordered" evidence="5">
    <location>
        <begin position="480"/>
        <end position="503"/>
    </location>
</feature>
<evidence type="ECO:0000313" key="7">
    <source>
        <dbReference type="Proteomes" id="UP001151518"/>
    </source>
</evidence>
<gene>
    <name evidence="6" type="ORF">GGI25_001541</name>
</gene>
<dbReference type="EMBL" id="JANBTW010000012">
    <property type="protein sequence ID" value="KAJ2679406.1"/>
    <property type="molecule type" value="Genomic_DNA"/>
</dbReference>
<keyword evidence="1" id="KW-0547">Nucleotide-binding</keyword>
<dbReference type="GO" id="GO:0016787">
    <property type="term" value="F:hydrolase activity"/>
    <property type="evidence" value="ECO:0007669"/>
    <property type="project" value="UniProtKB-KW"/>
</dbReference>
<keyword evidence="4" id="KW-0067">ATP-binding</keyword>
<dbReference type="GO" id="GO:0005524">
    <property type="term" value="F:ATP binding"/>
    <property type="evidence" value="ECO:0007669"/>
    <property type="project" value="UniProtKB-KW"/>
</dbReference>
<dbReference type="PANTHER" id="PTHR45766:SF3">
    <property type="entry name" value="DNA ANNEALING HELICASE AND ENDONUCLEASE ZRANB3"/>
    <property type="match status" value="1"/>
</dbReference>
<evidence type="ECO:0000256" key="2">
    <source>
        <dbReference type="ARBA" id="ARBA00022801"/>
    </source>
</evidence>
<dbReference type="AlphaFoldDB" id="A0A9W8GCJ4"/>
<evidence type="ECO:0000256" key="1">
    <source>
        <dbReference type="ARBA" id="ARBA00022741"/>
    </source>
</evidence>
<dbReference type="GO" id="GO:0004520">
    <property type="term" value="F:DNA endonuclease activity"/>
    <property type="evidence" value="ECO:0007669"/>
    <property type="project" value="TreeGrafter"/>
</dbReference>
<dbReference type="GO" id="GO:0004386">
    <property type="term" value="F:helicase activity"/>
    <property type="evidence" value="ECO:0007669"/>
    <property type="project" value="UniProtKB-KW"/>
</dbReference>
<evidence type="ECO:0000313" key="6">
    <source>
        <dbReference type="EMBL" id="KAJ2679406.1"/>
    </source>
</evidence>
<evidence type="ECO:0000256" key="3">
    <source>
        <dbReference type="ARBA" id="ARBA00022806"/>
    </source>
</evidence>
<feature type="region of interest" description="Disordered" evidence="5">
    <location>
        <begin position="1"/>
        <end position="31"/>
    </location>
</feature>
<reference evidence="6" key="1">
    <citation type="submission" date="2022-07" db="EMBL/GenBank/DDBJ databases">
        <title>Phylogenomic reconstructions and comparative analyses of Kickxellomycotina fungi.</title>
        <authorList>
            <person name="Reynolds N.K."/>
            <person name="Stajich J.E."/>
            <person name="Barry K."/>
            <person name="Grigoriev I.V."/>
            <person name="Crous P."/>
            <person name="Smith M.E."/>
        </authorList>
    </citation>
    <scope>NUCLEOTIDE SEQUENCE</scope>
    <source>
        <strain evidence="6">NRRL 3115</strain>
    </source>
</reference>
<name>A0A9W8GCJ4_9FUNG</name>
<keyword evidence="2" id="KW-0378">Hydrolase</keyword>
<dbReference type="OrthoDB" id="2801544at2759"/>
<sequence>MQRLTGRTPAKSACISNSPGQSQRMPRSTAKSIVPKEEECWPVLMLLDIYPELRFERWLPSRLRTITKSNGDVYDERLLRGPNEKPLCLWCSRETKGAGSLFCSPPPSLSSSSLTLQQTLGASASSTAESSFGEGCEHEHRMRRDGQYVRRQLFLRDRGVCAGCGVDTHELFTRALDCQSLSERGKFIKQLTKMNPEWDKKMRKPLSSIDYEFTEGQFWEAAHKIDIKHGGGLCGLDGFQTLCVPCHTEEYMRNYAEEVRNLRGCQSPSSIYSGKEVAITQSIGNTRNRPAPVLANRNPNAALTKTSRNPIAANSKYPNTLVEATSAPALSYLPRLSASGSSTSRDSNSASSMSSISSYLSPRTRLCGPETSTKQPLSVACRLQTSTSLRSSSRRLAPIPPATIDLTSPSERSILSTSNEEMIRLTSKLTTINISSDEQSSDELEVLDIARPKKVQQHLRFPKKSKRSQIADSICSTIVDTTPVSTPRKPPRSRTCSSQQACA</sequence>